<dbReference type="InterPro" id="IPR036393">
    <property type="entry name" value="AceGlu_kinase-like_sf"/>
</dbReference>
<dbReference type="InterPro" id="IPR041739">
    <property type="entry name" value="G5K_ProB"/>
</dbReference>
<dbReference type="PROSITE" id="PS00902">
    <property type="entry name" value="GLUTAMATE_5_KINASE"/>
    <property type="match status" value="1"/>
</dbReference>
<keyword evidence="7 8" id="KW-0067">ATP-binding</keyword>
<evidence type="ECO:0000256" key="8">
    <source>
        <dbReference type="HAMAP-Rule" id="MF_00456"/>
    </source>
</evidence>
<dbReference type="PROSITE" id="PS50890">
    <property type="entry name" value="PUA"/>
    <property type="match status" value="1"/>
</dbReference>
<dbReference type="Proteomes" id="UP001259803">
    <property type="component" value="Unassembled WGS sequence"/>
</dbReference>
<feature type="binding site" evidence="8">
    <location>
        <position position="66"/>
    </location>
    <ligand>
        <name>substrate</name>
    </ligand>
</feature>
<reference evidence="10 11" key="1">
    <citation type="submission" date="2023-09" db="EMBL/GenBank/DDBJ databases">
        <authorList>
            <person name="Rey-Velasco X."/>
        </authorList>
    </citation>
    <scope>NUCLEOTIDE SEQUENCE [LARGE SCALE GENOMIC DNA]</scope>
    <source>
        <strain evidence="10 11">F390</strain>
    </source>
</reference>
<keyword evidence="6 8" id="KW-0418">Kinase</keyword>
<dbReference type="GO" id="GO:0004349">
    <property type="term" value="F:glutamate 5-kinase activity"/>
    <property type="evidence" value="ECO:0007669"/>
    <property type="project" value="UniProtKB-EC"/>
</dbReference>
<dbReference type="InterPro" id="IPR019797">
    <property type="entry name" value="Glutamate_5-kinase_CS"/>
</dbReference>
<dbReference type="SUPFAM" id="SSF88697">
    <property type="entry name" value="PUA domain-like"/>
    <property type="match status" value="1"/>
</dbReference>
<dbReference type="Gene3D" id="2.30.130.10">
    <property type="entry name" value="PUA domain"/>
    <property type="match status" value="1"/>
</dbReference>
<evidence type="ECO:0000313" key="10">
    <source>
        <dbReference type="EMBL" id="MDT0575640.1"/>
    </source>
</evidence>
<keyword evidence="4 8" id="KW-0808">Transferase</keyword>
<keyword evidence="5 8" id="KW-0547">Nucleotide-binding</keyword>
<feature type="binding site" evidence="8">
    <location>
        <position position="26"/>
    </location>
    <ligand>
        <name>ATP</name>
        <dbReference type="ChEBI" id="CHEBI:30616"/>
    </ligand>
</feature>
<evidence type="ECO:0000256" key="7">
    <source>
        <dbReference type="ARBA" id="ARBA00022840"/>
    </source>
</evidence>
<feature type="binding site" evidence="8">
    <location>
        <begin position="186"/>
        <end position="187"/>
    </location>
    <ligand>
        <name>ATP</name>
        <dbReference type="ChEBI" id="CHEBI:30616"/>
    </ligand>
</feature>
<accession>A0ABU2ZGY5</accession>
<dbReference type="InterPro" id="IPR002478">
    <property type="entry name" value="PUA"/>
</dbReference>
<dbReference type="EMBL" id="JAVRHS010000003">
    <property type="protein sequence ID" value="MDT0575640.1"/>
    <property type="molecule type" value="Genomic_DNA"/>
</dbReference>
<dbReference type="SUPFAM" id="SSF53633">
    <property type="entry name" value="Carbamate kinase-like"/>
    <property type="match status" value="1"/>
</dbReference>
<name>A0ABU2ZGY5_9SPHN</name>
<evidence type="ECO:0000259" key="9">
    <source>
        <dbReference type="SMART" id="SM00359"/>
    </source>
</evidence>
<keyword evidence="3 8" id="KW-0641">Proline biosynthesis</keyword>
<evidence type="ECO:0000256" key="4">
    <source>
        <dbReference type="ARBA" id="ARBA00022679"/>
    </source>
</evidence>
<dbReference type="InterPro" id="IPR011529">
    <property type="entry name" value="Glu_5kinase"/>
</dbReference>
<evidence type="ECO:0000256" key="6">
    <source>
        <dbReference type="ARBA" id="ARBA00022777"/>
    </source>
</evidence>
<comment type="subcellular location">
    <subcellularLocation>
        <location evidence="8">Cytoplasm</location>
    </subcellularLocation>
</comment>
<evidence type="ECO:0000313" key="11">
    <source>
        <dbReference type="Proteomes" id="UP001259803"/>
    </source>
</evidence>
<dbReference type="InterPro" id="IPR001057">
    <property type="entry name" value="Glu/AcGlu_kinase"/>
</dbReference>
<keyword evidence="11" id="KW-1185">Reference proteome</keyword>
<evidence type="ECO:0000256" key="1">
    <source>
        <dbReference type="ARBA" id="ARBA00022490"/>
    </source>
</evidence>
<dbReference type="Pfam" id="PF00696">
    <property type="entry name" value="AA_kinase"/>
    <property type="match status" value="1"/>
</dbReference>
<dbReference type="InterPro" id="IPR001048">
    <property type="entry name" value="Asp/Glu/Uridylate_kinase"/>
</dbReference>
<dbReference type="HAMAP" id="MF_00456">
    <property type="entry name" value="ProB"/>
    <property type="match status" value="1"/>
</dbReference>
<dbReference type="CDD" id="cd04242">
    <property type="entry name" value="AAK_G5K_ProB"/>
    <property type="match status" value="1"/>
</dbReference>
<feature type="binding site" evidence="8">
    <location>
        <begin position="228"/>
        <end position="234"/>
    </location>
    <ligand>
        <name>ATP</name>
        <dbReference type="ChEBI" id="CHEBI:30616"/>
    </ligand>
</feature>
<organism evidence="10 11">
    <name type="scientific">Croceicoccus esteveae</name>
    <dbReference type="NCBI Taxonomy" id="3075597"/>
    <lineage>
        <taxon>Bacteria</taxon>
        <taxon>Pseudomonadati</taxon>
        <taxon>Pseudomonadota</taxon>
        <taxon>Alphaproteobacteria</taxon>
        <taxon>Sphingomonadales</taxon>
        <taxon>Erythrobacteraceae</taxon>
        <taxon>Croceicoccus</taxon>
    </lineage>
</organism>
<dbReference type="CDD" id="cd21157">
    <property type="entry name" value="PUA_G5K"/>
    <property type="match status" value="1"/>
</dbReference>
<feature type="binding site" evidence="8">
    <location>
        <position position="154"/>
    </location>
    <ligand>
        <name>substrate</name>
    </ligand>
</feature>
<comment type="similarity">
    <text evidence="8">Belongs to the glutamate 5-kinase family.</text>
</comment>
<evidence type="ECO:0000256" key="5">
    <source>
        <dbReference type="ARBA" id="ARBA00022741"/>
    </source>
</evidence>
<proteinExistence type="inferred from homology"/>
<dbReference type="RefSeq" id="WP_311340220.1">
    <property type="nucleotide sequence ID" value="NZ_JAVRHS010000003.1"/>
</dbReference>
<keyword evidence="1 8" id="KW-0963">Cytoplasm</keyword>
<dbReference type="PANTHER" id="PTHR43654:SF1">
    <property type="entry name" value="ISOPENTENYL PHOSPHATE KINASE"/>
    <property type="match status" value="1"/>
</dbReference>
<protein>
    <recommendedName>
        <fullName evidence="8">Glutamate 5-kinase</fullName>
        <ecNumber evidence="8">2.7.2.11</ecNumber>
    </recommendedName>
    <alternativeName>
        <fullName evidence="8">Gamma-glutamyl kinase</fullName>
        <shortName evidence="8">GK</shortName>
    </alternativeName>
</protein>
<dbReference type="InterPro" id="IPR036974">
    <property type="entry name" value="PUA_sf"/>
</dbReference>
<dbReference type="Pfam" id="PF01472">
    <property type="entry name" value="PUA"/>
    <property type="match status" value="1"/>
</dbReference>
<feature type="domain" description="PUA" evidence="9">
    <location>
        <begin position="292"/>
        <end position="374"/>
    </location>
</feature>
<evidence type="ECO:0000256" key="3">
    <source>
        <dbReference type="ARBA" id="ARBA00022650"/>
    </source>
</evidence>
<dbReference type="Gene3D" id="3.40.1160.10">
    <property type="entry name" value="Acetylglutamate kinase-like"/>
    <property type="match status" value="1"/>
</dbReference>
<dbReference type="InterPro" id="IPR015947">
    <property type="entry name" value="PUA-like_sf"/>
</dbReference>
<comment type="catalytic activity">
    <reaction evidence="8">
        <text>L-glutamate + ATP = L-glutamyl 5-phosphate + ADP</text>
        <dbReference type="Rhea" id="RHEA:14877"/>
        <dbReference type="ChEBI" id="CHEBI:29985"/>
        <dbReference type="ChEBI" id="CHEBI:30616"/>
        <dbReference type="ChEBI" id="CHEBI:58274"/>
        <dbReference type="ChEBI" id="CHEBI:456216"/>
        <dbReference type="EC" id="2.7.2.11"/>
    </reaction>
</comment>
<keyword evidence="2 8" id="KW-0028">Amino-acid biosynthesis</keyword>
<comment type="caution">
    <text evidence="10">The sequence shown here is derived from an EMBL/GenBank/DDBJ whole genome shotgun (WGS) entry which is preliminary data.</text>
</comment>
<dbReference type="PRINTS" id="PR00474">
    <property type="entry name" value="GLU5KINASE"/>
</dbReference>
<evidence type="ECO:0000256" key="2">
    <source>
        <dbReference type="ARBA" id="ARBA00022605"/>
    </source>
</evidence>
<dbReference type="InterPro" id="IPR005715">
    <property type="entry name" value="Glu_5kinase/COase_Synthase"/>
</dbReference>
<gene>
    <name evidence="8 10" type="primary">proB</name>
    <name evidence="10" type="ORF">RM533_05530</name>
</gene>
<comment type="pathway">
    <text evidence="8">Amino-acid biosynthesis; L-proline biosynthesis; L-glutamate 5-semialdehyde from L-glutamate: step 1/2.</text>
</comment>
<sequence length="382" mass="39849">MTVTSKPVTHLADLANPAACPRIVYKIGSALLVGPDGAPRREWLAGLADEIADARRAGQDVIVVSSGATALGAARLGLDKGGRGSLPDAQAAAAVGQIELGGIWSDLLGAHGLIAAQLLVTLEDLEDRRRYLNASATLARLLEAGVVPVVNENDSVATAKLRFGDNDRLAARVAQAADADAVLLLSDVDGLYDRNPSDPAAKRVPVVRGVTDELHDMADGGSASGLGTGGMTTKLKAAQIAERAGIALVIANGFHDKPVSRALRDGIGTLFLPRRNDTGKRAWLGGRMQMKGSLMVDAGAAIALQAGGSLLAKGISAIEGEFQRGDPIMIRDERQRAIAKGLAEYDAAECHKIIGHHSSEQASLLGYEPRSAVVHRDQMVLL</sequence>
<dbReference type="PANTHER" id="PTHR43654">
    <property type="entry name" value="GLUTAMATE 5-KINASE"/>
    <property type="match status" value="1"/>
</dbReference>
<dbReference type="PIRSF" id="PIRSF000729">
    <property type="entry name" value="GK"/>
    <property type="match status" value="1"/>
</dbReference>
<comment type="function">
    <text evidence="8">Catalyzes the transfer of a phosphate group to glutamate to form L-glutamate 5-phosphate.</text>
</comment>
<dbReference type="EC" id="2.7.2.11" evidence="8"/>
<feature type="binding site" evidence="8">
    <location>
        <position position="166"/>
    </location>
    <ligand>
        <name>substrate</name>
    </ligand>
</feature>
<dbReference type="NCBIfam" id="TIGR01027">
    <property type="entry name" value="proB"/>
    <property type="match status" value="1"/>
</dbReference>
<dbReference type="SMART" id="SM00359">
    <property type="entry name" value="PUA"/>
    <property type="match status" value="1"/>
</dbReference>